<keyword evidence="2" id="KW-0687">Ribonucleoprotein</keyword>
<dbReference type="InterPro" id="IPR027487">
    <property type="entry name" value="Ribosomal_mL48"/>
</dbReference>
<keyword evidence="5" id="KW-1185">Reference proteome</keyword>
<proteinExistence type="predicted"/>
<feature type="domain" description="Small ribosomal subunit protein uS10" evidence="3">
    <location>
        <begin position="47"/>
        <end position="142"/>
    </location>
</feature>
<comment type="caution">
    <text evidence="4">The sequence shown here is derived from an EMBL/GenBank/DDBJ whole genome shotgun (WGS) entry which is preliminary data.</text>
</comment>
<evidence type="ECO:0000313" key="5">
    <source>
        <dbReference type="Proteomes" id="UP001168990"/>
    </source>
</evidence>
<dbReference type="AlphaFoldDB" id="A0AA39FYR4"/>
<reference evidence="4" key="2">
    <citation type="submission" date="2023-03" db="EMBL/GenBank/DDBJ databases">
        <authorList>
            <person name="Inwood S.N."/>
            <person name="Skelly J.G."/>
            <person name="Guhlin J."/>
            <person name="Harrop T.W.R."/>
            <person name="Goldson S.G."/>
            <person name="Dearden P.K."/>
        </authorList>
    </citation>
    <scope>NUCLEOTIDE SEQUENCE</scope>
    <source>
        <strain evidence="4">Irish</strain>
        <tissue evidence="4">Whole body</tissue>
    </source>
</reference>
<dbReference type="EMBL" id="JAQQBS010000001">
    <property type="protein sequence ID" value="KAK0178071.1"/>
    <property type="molecule type" value="Genomic_DNA"/>
</dbReference>
<dbReference type="Proteomes" id="UP001168990">
    <property type="component" value="Unassembled WGS sequence"/>
</dbReference>
<gene>
    <name evidence="4" type="ORF">PV328_002052</name>
</gene>
<reference evidence="4" key="1">
    <citation type="journal article" date="2023" name="bioRxiv">
        <title>Scaffold-level genome assemblies of two parasitoid biocontrol wasps reveal the parthenogenesis mechanism and an associated novel virus.</title>
        <authorList>
            <person name="Inwood S."/>
            <person name="Skelly J."/>
            <person name="Guhlin J."/>
            <person name="Harrop T."/>
            <person name="Goldson S."/>
            <person name="Dearden P."/>
        </authorList>
    </citation>
    <scope>NUCLEOTIDE SEQUENCE</scope>
    <source>
        <strain evidence="4">Irish</strain>
        <tissue evidence="4">Whole body</tissue>
    </source>
</reference>
<dbReference type="SMART" id="SM01403">
    <property type="entry name" value="Ribosomal_S10"/>
    <property type="match status" value="1"/>
</dbReference>
<organism evidence="4 5">
    <name type="scientific">Microctonus aethiopoides</name>
    <dbReference type="NCBI Taxonomy" id="144406"/>
    <lineage>
        <taxon>Eukaryota</taxon>
        <taxon>Metazoa</taxon>
        <taxon>Ecdysozoa</taxon>
        <taxon>Arthropoda</taxon>
        <taxon>Hexapoda</taxon>
        <taxon>Insecta</taxon>
        <taxon>Pterygota</taxon>
        <taxon>Neoptera</taxon>
        <taxon>Endopterygota</taxon>
        <taxon>Hymenoptera</taxon>
        <taxon>Apocrita</taxon>
        <taxon>Ichneumonoidea</taxon>
        <taxon>Braconidae</taxon>
        <taxon>Euphorinae</taxon>
        <taxon>Microctonus</taxon>
    </lineage>
</organism>
<dbReference type="PANTHER" id="PTHR13473:SF0">
    <property type="entry name" value="LARGE RIBOSOMAL SUBUNIT PROTEIN ML48"/>
    <property type="match status" value="1"/>
</dbReference>
<accession>A0AA39FYR4</accession>
<dbReference type="GO" id="GO:0005761">
    <property type="term" value="C:mitochondrial ribosome"/>
    <property type="evidence" value="ECO:0007669"/>
    <property type="project" value="InterPro"/>
</dbReference>
<evidence type="ECO:0000259" key="3">
    <source>
        <dbReference type="SMART" id="SM01403"/>
    </source>
</evidence>
<dbReference type="InterPro" id="IPR036838">
    <property type="entry name" value="Ribosomal_uS10_dom_sf"/>
</dbReference>
<dbReference type="PANTHER" id="PTHR13473">
    <property type="entry name" value="MITOCHONDRIAL RIBOSOMAL PROTEIN L48"/>
    <property type="match status" value="1"/>
</dbReference>
<dbReference type="SUPFAM" id="SSF54999">
    <property type="entry name" value="Ribosomal protein S10"/>
    <property type="match status" value="1"/>
</dbReference>
<evidence type="ECO:0000256" key="1">
    <source>
        <dbReference type="ARBA" id="ARBA00022980"/>
    </source>
</evidence>
<evidence type="ECO:0000256" key="2">
    <source>
        <dbReference type="ARBA" id="ARBA00023274"/>
    </source>
</evidence>
<sequence>MALQIIRKVMGKLPLRVVEIQSRKYSLYQPDYLEAMKPKIPLSPVVNVQIKGYVYPILENYQRLIDTIATNMDIDIDASYGIPAKKLKIDKYKSFSAVTECEYILNLYERNIQISNLPFMRLPIFIRLLEAAIPEGVTLKIEVWDPDREEMKYIPDKELLDLKGELETMARK</sequence>
<protein>
    <recommendedName>
        <fullName evidence="3">Small ribosomal subunit protein uS10 domain-containing protein</fullName>
    </recommendedName>
</protein>
<dbReference type="InterPro" id="IPR027486">
    <property type="entry name" value="Ribosomal_uS10_dom"/>
</dbReference>
<dbReference type="Pfam" id="PF00338">
    <property type="entry name" value="Ribosomal_S10"/>
    <property type="match status" value="1"/>
</dbReference>
<dbReference type="GO" id="GO:1990904">
    <property type="term" value="C:ribonucleoprotein complex"/>
    <property type="evidence" value="ECO:0007669"/>
    <property type="project" value="UniProtKB-KW"/>
</dbReference>
<name>A0AA39FYR4_9HYME</name>
<evidence type="ECO:0000313" key="4">
    <source>
        <dbReference type="EMBL" id="KAK0178071.1"/>
    </source>
</evidence>
<keyword evidence="1" id="KW-0689">Ribosomal protein</keyword>